<sequence length="64" mass="7266">MGSNLLNLPGLENPSRTINFVIPACEGMTSSFSKHTPKFKNYNLKQYKENIEDIYIIQVNADAF</sequence>
<reference evidence="1" key="1">
    <citation type="journal article" date="2021" name="Microb. Physiol.">
        <title>Proteogenomic Insights into the Physiology of Marine, Sulfate-Reducing, Filamentous Desulfonema limicola and Desulfonema magnum.</title>
        <authorList>
            <person name="Schnaars V."/>
            <person name="Wohlbrand L."/>
            <person name="Scheve S."/>
            <person name="Hinrichs C."/>
            <person name="Reinhardt R."/>
            <person name="Rabus R."/>
        </authorList>
    </citation>
    <scope>NUCLEOTIDE SEQUENCE</scope>
    <source>
        <strain evidence="1">4be13</strain>
    </source>
</reference>
<dbReference type="AlphaFoldDB" id="A0A975BNS2"/>
<dbReference type="Proteomes" id="UP000663722">
    <property type="component" value="Chromosome"/>
</dbReference>
<accession>A0A975BNS2</accession>
<protein>
    <submittedName>
        <fullName evidence="1">Uncharacterized protein</fullName>
    </submittedName>
</protein>
<name>A0A975BNS2_9BACT</name>
<dbReference type="EMBL" id="CP061800">
    <property type="protein sequence ID" value="QTA88866.1"/>
    <property type="molecule type" value="Genomic_DNA"/>
</dbReference>
<keyword evidence="2" id="KW-1185">Reference proteome</keyword>
<evidence type="ECO:0000313" key="1">
    <source>
        <dbReference type="EMBL" id="QTA88866.1"/>
    </source>
</evidence>
<organism evidence="1 2">
    <name type="scientific">Desulfonema magnum</name>
    <dbReference type="NCBI Taxonomy" id="45655"/>
    <lineage>
        <taxon>Bacteria</taxon>
        <taxon>Pseudomonadati</taxon>
        <taxon>Thermodesulfobacteriota</taxon>
        <taxon>Desulfobacteria</taxon>
        <taxon>Desulfobacterales</taxon>
        <taxon>Desulfococcaceae</taxon>
        <taxon>Desulfonema</taxon>
    </lineage>
</organism>
<gene>
    <name evidence="1" type="ORF">dnm_049130</name>
</gene>
<dbReference type="KEGG" id="dmm:dnm_049130"/>
<evidence type="ECO:0000313" key="2">
    <source>
        <dbReference type="Proteomes" id="UP000663722"/>
    </source>
</evidence>
<proteinExistence type="predicted"/>